<evidence type="ECO:0000256" key="7">
    <source>
        <dbReference type="ARBA" id="ARBA00022722"/>
    </source>
</evidence>
<dbReference type="Pfam" id="PF01367">
    <property type="entry name" value="5_3_exonuc"/>
    <property type="match status" value="1"/>
</dbReference>
<protein>
    <recommendedName>
        <fullName evidence="3 15">DNA polymerase I</fullName>
        <ecNumber evidence="2 15">2.7.7.7</ecNumber>
    </recommendedName>
</protein>
<comment type="similarity">
    <text evidence="1 16">Belongs to the DNA polymerase type-A family.</text>
</comment>
<keyword evidence="5 16" id="KW-0548">Nucleotidyltransferase</keyword>
<evidence type="ECO:0000256" key="4">
    <source>
        <dbReference type="ARBA" id="ARBA00022679"/>
    </source>
</evidence>
<organism evidence="20 21">
    <name type="scientific">Luteolibacter luteus</name>
    <dbReference type="NCBI Taxonomy" id="2728835"/>
    <lineage>
        <taxon>Bacteria</taxon>
        <taxon>Pseudomonadati</taxon>
        <taxon>Verrucomicrobiota</taxon>
        <taxon>Verrucomicrobiia</taxon>
        <taxon>Verrucomicrobiales</taxon>
        <taxon>Verrucomicrobiaceae</taxon>
        <taxon>Luteolibacter</taxon>
    </lineage>
</organism>
<dbReference type="PANTHER" id="PTHR10133">
    <property type="entry name" value="DNA POLYMERASE I"/>
    <property type="match status" value="1"/>
</dbReference>
<dbReference type="InterPro" id="IPR036397">
    <property type="entry name" value="RNaseH_sf"/>
</dbReference>
<dbReference type="PROSITE" id="PS00447">
    <property type="entry name" value="DNA_POLYMERASE_A"/>
    <property type="match status" value="1"/>
</dbReference>
<evidence type="ECO:0000256" key="1">
    <source>
        <dbReference type="ARBA" id="ARBA00007705"/>
    </source>
</evidence>
<dbReference type="CDD" id="cd09859">
    <property type="entry name" value="PIN_53EXO"/>
    <property type="match status" value="1"/>
</dbReference>
<dbReference type="EC" id="2.7.7.7" evidence="2 15"/>
<reference evidence="20 21" key="1">
    <citation type="submission" date="2020-04" db="EMBL/GenBank/DDBJ databases">
        <title>Luteolibacter sp. G-1-1-1 isolated from soil.</title>
        <authorList>
            <person name="Dahal R.H."/>
        </authorList>
    </citation>
    <scope>NUCLEOTIDE SEQUENCE [LARGE SCALE GENOMIC DNA]</scope>
    <source>
        <strain evidence="20 21">G-1-1-1</strain>
    </source>
</reference>
<dbReference type="Gene3D" id="3.40.50.1010">
    <property type="entry name" value="5'-nuclease"/>
    <property type="match status" value="1"/>
</dbReference>
<dbReference type="CDD" id="cd08637">
    <property type="entry name" value="DNA_pol_A_pol_I_C"/>
    <property type="match status" value="1"/>
</dbReference>
<dbReference type="Gene3D" id="1.10.150.20">
    <property type="entry name" value="5' to 3' exonuclease, C-terminal subdomain"/>
    <property type="match status" value="2"/>
</dbReference>
<evidence type="ECO:0000256" key="9">
    <source>
        <dbReference type="ARBA" id="ARBA00022801"/>
    </source>
</evidence>
<dbReference type="GO" id="GO:0006261">
    <property type="term" value="P:DNA-templated DNA replication"/>
    <property type="evidence" value="ECO:0007669"/>
    <property type="project" value="UniProtKB-UniRule"/>
</dbReference>
<keyword evidence="21" id="KW-1185">Reference proteome</keyword>
<dbReference type="Gene3D" id="3.30.420.10">
    <property type="entry name" value="Ribonuclease H-like superfamily/Ribonuclease H"/>
    <property type="match status" value="1"/>
</dbReference>
<evidence type="ECO:0000256" key="14">
    <source>
        <dbReference type="ARBA" id="ARBA00049244"/>
    </source>
</evidence>
<evidence type="ECO:0000313" key="20">
    <source>
        <dbReference type="EMBL" id="QJE98033.1"/>
    </source>
</evidence>
<dbReference type="InterPro" id="IPR043502">
    <property type="entry name" value="DNA/RNA_pol_sf"/>
</dbReference>
<evidence type="ECO:0000256" key="6">
    <source>
        <dbReference type="ARBA" id="ARBA00022705"/>
    </source>
</evidence>
<sequence length="934" mass="103359">MPRLFLLDGMALVYRAHFAFIQNPIRNSKGINTSALYGFTNTLLTILEKEKPTHLGVAFDTSAPTPRHVKFPAYKAQRDEMPEELAAAIPNVKRLCKAFHIPILEIDGFEADDLIGTLAKRAEPEGFETYMVTPDKDFAQLLSATTFMWKPGKKGSEHEIIGLPQLPEIWGVKEAHQIIDLLGLMGDTVDNIPGVPGIGPKTAQKLIADFGSVEELLANTSKLKGKQKENLEAHADNARLSKDLATIIIDAPIEVTWEDLILSPRDEEAVKDLFTEFEFRSLTKRLFGEFSAAAPAASEESAAAEIAGPSSQTIFETFKKIGEVPHTYHLADTAEKQAELFAALKQQKSFCFDIETTSLDRFEAKLLGVAFSWAAHEGWYLPYTEDLLPALRGVLTGPAEKIGHNLKYDVSVLYHHSVMVAEPVFDTMLAHSLIYPDQRHTMDYLSETMLGYSPIKLADIANTHLQPPLPGPPTDDLFSFAETKKNSKELDVSAIPLETLAEYAAEDADVTWQLAERLRPLIDGREKVLNEIECPLLPVLVRMEMEGIAVDPAALVEIGGELQKRIDELSVSIAKHAGRPFNLNSPKQLGEILFGELGLADKAKKTKTGQFKTDEATLATLAGKHPIIDEILEYREATKLKGTYLDALPAHIVKETGRIHTQFHQLVAATGRLASTDPNLQNIPIRTAMGRQIRKAFVPREGFTLLSCDYSQIELRVMAALASDASMTEAFRENRDIHTATAAKVWGISESEVTREQRSGAKMVNFGIIYGISAFGLSQRLGIPRGEAGEIINNYFTQYPAIKEFMDRTIQEARMSGYVETLTGRRRYFPDLTSGNQTIRGNAERAAINTPIQGTSADMIKLAMIRIDELLRAKPYRSKMLLQVHDELVFDLDPAESEELLPKILHAMETALPLPGGVPILVEHGTGSNWLAAH</sequence>
<comment type="catalytic activity">
    <reaction evidence="14 16">
        <text>DNA(n) + a 2'-deoxyribonucleoside 5'-triphosphate = DNA(n+1) + diphosphate</text>
        <dbReference type="Rhea" id="RHEA:22508"/>
        <dbReference type="Rhea" id="RHEA-COMP:17339"/>
        <dbReference type="Rhea" id="RHEA-COMP:17340"/>
        <dbReference type="ChEBI" id="CHEBI:33019"/>
        <dbReference type="ChEBI" id="CHEBI:61560"/>
        <dbReference type="ChEBI" id="CHEBI:173112"/>
        <dbReference type="EC" id="2.7.7.7"/>
    </reaction>
</comment>
<dbReference type="SUPFAM" id="SSF53098">
    <property type="entry name" value="Ribonuclease H-like"/>
    <property type="match status" value="1"/>
</dbReference>
<dbReference type="GO" id="GO:0008408">
    <property type="term" value="F:3'-5' exonuclease activity"/>
    <property type="evidence" value="ECO:0007669"/>
    <property type="project" value="UniProtKB-UniRule"/>
</dbReference>
<dbReference type="SUPFAM" id="SSF47807">
    <property type="entry name" value="5' to 3' exonuclease, C-terminal subdomain"/>
    <property type="match status" value="1"/>
</dbReference>
<dbReference type="GO" id="GO:0003677">
    <property type="term" value="F:DNA binding"/>
    <property type="evidence" value="ECO:0007669"/>
    <property type="project" value="UniProtKB-UniRule"/>
</dbReference>
<dbReference type="SUPFAM" id="SSF88723">
    <property type="entry name" value="PIN domain-like"/>
    <property type="match status" value="1"/>
</dbReference>
<dbReference type="NCBIfam" id="NF004397">
    <property type="entry name" value="PRK05755.1"/>
    <property type="match status" value="1"/>
</dbReference>
<dbReference type="Proteomes" id="UP000501812">
    <property type="component" value="Chromosome"/>
</dbReference>
<evidence type="ECO:0000256" key="12">
    <source>
        <dbReference type="ARBA" id="ARBA00023125"/>
    </source>
</evidence>
<dbReference type="SMART" id="SM00475">
    <property type="entry name" value="53EXOc"/>
    <property type="match status" value="1"/>
</dbReference>
<dbReference type="NCBIfam" id="TIGR00593">
    <property type="entry name" value="pola"/>
    <property type="match status" value="1"/>
</dbReference>
<evidence type="ECO:0000256" key="11">
    <source>
        <dbReference type="ARBA" id="ARBA00022932"/>
    </source>
</evidence>
<dbReference type="PANTHER" id="PTHR10133:SF27">
    <property type="entry name" value="DNA POLYMERASE NU"/>
    <property type="match status" value="1"/>
</dbReference>
<feature type="domain" description="5'-3' exonuclease" evidence="18">
    <location>
        <begin position="1"/>
        <end position="263"/>
    </location>
</feature>
<dbReference type="InterPro" id="IPR008918">
    <property type="entry name" value="HhH2"/>
</dbReference>
<dbReference type="InterPro" id="IPR036279">
    <property type="entry name" value="5-3_exonuclease_C_sf"/>
</dbReference>
<dbReference type="CDD" id="cd09898">
    <property type="entry name" value="H3TH_53EXO"/>
    <property type="match status" value="1"/>
</dbReference>
<evidence type="ECO:0000256" key="5">
    <source>
        <dbReference type="ARBA" id="ARBA00022695"/>
    </source>
</evidence>
<keyword evidence="9 16" id="KW-0378">Hydrolase</keyword>
<evidence type="ECO:0000256" key="16">
    <source>
        <dbReference type="RuleBase" id="RU004460"/>
    </source>
</evidence>
<evidence type="ECO:0000256" key="15">
    <source>
        <dbReference type="NCBIfam" id="TIGR00593"/>
    </source>
</evidence>
<dbReference type="Pfam" id="PF02739">
    <property type="entry name" value="5_3_exonuc_N"/>
    <property type="match status" value="1"/>
</dbReference>
<keyword evidence="4 16" id="KW-0808">Transferase</keyword>
<evidence type="ECO:0000313" key="21">
    <source>
        <dbReference type="Proteomes" id="UP000501812"/>
    </source>
</evidence>
<feature type="domain" description="DNA-directed DNA polymerase family A palm" evidence="19">
    <location>
        <begin position="690"/>
        <end position="896"/>
    </location>
</feature>
<dbReference type="CDD" id="cd06139">
    <property type="entry name" value="DNA_polA_I_Ecoli_like_exo"/>
    <property type="match status" value="1"/>
</dbReference>
<evidence type="ECO:0000259" key="19">
    <source>
        <dbReference type="SMART" id="SM00482"/>
    </source>
</evidence>
<dbReference type="FunFam" id="1.10.150.20:FF:000002">
    <property type="entry name" value="DNA polymerase I"/>
    <property type="match status" value="1"/>
</dbReference>
<evidence type="ECO:0000256" key="2">
    <source>
        <dbReference type="ARBA" id="ARBA00012417"/>
    </source>
</evidence>
<evidence type="ECO:0000256" key="13">
    <source>
        <dbReference type="ARBA" id="ARBA00023204"/>
    </source>
</evidence>
<comment type="function">
    <text evidence="16">In addition to polymerase activity, this DNA polymerase exhibits 3'-5' and 5'-3' exonuclease activity.</text>
</comment>
<gene>
    <name evidence="16 20" type="primary">polA</name>
    <name evidence="20" type="ORF">HHL09_20320</name>
</gene>
<keyword evidence="11 16" id="KW-0239">DNA-directed DNA polymerase</keyword>
<accession>A0A858RQ25</accession>
<dbReference type="InterPro" id="IPR020045">
    <property type="entry name" value="DNA_polI_H3TH"/>
</dbReference>
<dbReference type="GO" id="GO:0008409">
    <property type="term" value="F:5'-3' exonuclease activity"/>
    <property type="evidence" value="ECO:0007669"/>
    <property type="project" value="UniProtKB-UniRule"/>
</dbReference>
<dbReference type="InterPro" id="IPR002562">
    <property type="entry name" value="3'-5'_exonuclease_dom"/>
</dbReference>
<dbReference type="InterPro" id="IPR029060">
    <property type="entry name" value="PIN-like_dom_sf"/>
</dbReference>
<dbReference type="FunFam" id="1.10.150.20:FF:000003">
    <property type="entry name" value="DNA polymerase I"/>
    <property type="match status" value="1"/>
</dbReference>
<keyword evidence="13 16" id="KW-0234">DNA repair</keyword>
<dbReference type="InterPro" id="IPR019760">
    <property type="entry name" value="DNA-dir_DNA_pol_A_CS"/>
</dbReference>
<dbReference type="InterPro" id="IPR001098">
    <property type="entry name" value="DNA-dir_DNA_pol_A_palm_dom"/>
</dbReference>
<evidence type="ECO:0000256" key="10">
    <source>
        <dbReference type="ARBA" id="ARBA00022839"/>
    </source>
</evidence>
<dbReference type="Gene3D" id="1.20.1060.10">
    <property type="entry name" value="Taq DNA Polymerase, Chain T, domain 4"/>
    <property type="match status" value="1"/>
</dbReference>
<keyword evidence="7" id="KW-0540">Nuclease</keyword>
<dbReference type="EMBL" id="CP051774">
    <property type="protein sequence ID" value="QJE98033.1"/>
    <property type="molecule type" value="Genomic_DNA"/>
</dbReference>
<evidence type="ECO:0000256" key="8">
    <source>
        <dbReference type="ARBA" id="ARBA00022763"/>
    </source>
</evidence>
<dbReference type="Pfam" id="PF01612">
    <property type="entry name" value="DNA_pol_A_exo1"/>
    <property type="match status" value="1"/>
</dbReference>
<evidence type="ECO:0000256" key="3">
    <source>
        <dbReference type="ARBA" id="ARBA00020311"/>
    </source>
</evidence>
<dbReference type="FunFam" id="1.20.1060.10:FF:000001">
    <property type="entry name" value="DNA polymerase I"/>
    <property type="match status" value="1"/>
</dbReference>
<keyword evidence="12 16" id="KW-0238">DNA-binding</keyword>
<dbReference type="InterPro" id="IPR012337">
    <property type="entry name" value="RNaseH-like_sf"/>
</dbReference>
<proteinExistence type="inferred from homology"/>
<evidence type="ECO:0000259" key="18">
    <source>
        <dbReference type="SMART" id="SM00475"/>
    </source>
</evidence>
<dbReference type="SUPFAM" id="SSF56672">
    <property type="entry name" value="DNA/RNA polymerases"/>
    <property type="match status" value="1"/>
</dbReference>
<dbReference type="AlphaFoldDB" id="A0A858RQ25"/>
<dbReference type="Gene3D" id="3.30.70.370">
    <property type="match status" value="1"/>
</dbReference>
<dbReference type="SMART" id="SM00482">
    <property type="entry name" value="POLAc"/>
    <property type="match status" value="1"/>
</dbReference>
<dbReference type="InterPro" id="IPR002421">
    <property type="entry name" value="5-3_exonuclease"/>
</dbReference>
<feature type="domain" description="3'-5' exonuclease" evidence="17">
    <location>
        <begin position="328"/>
        <end position="523"/>
    </location>
</feature>
<keyword evidence="10 16" id="KW-0269">Exonuclease</keyword>
<evidence type="ECO:0000259" key="17">
    <source>
        <dbReference type="SMART" id="SM00474"/>
    </source>
</evidence>
<dbReference type="RefSeq" id="WP_169456462.1">
    <property type="nucleotide sequence ID" value="NZ_CP051774.1"/>
</dbReference>
<dbReference type="SMART" id="SM00279">
    <property type="entry name" value="HhH2"/>
    <property type="match status" value="1"/>
</dbReference>
<dbReference type="SMART" id="SM00474">
    <property type="entry name" value="35EXOc"/>
    <property type="match status" value="1"/>
</dbReference>
<keyword evidence="8 16" id="KW-0227">DNA damage</keyword>
<dbReference type="KEGG" id="luo:HHL09_20320"/>
<name>A0A858RQ25_9BACT</name>
<dbReference type="Pfam" id="PF00476">
    <property type="entry name" value="DNA_pol_A"/>
    <property type="match status" value="1"/>
</dbReference>
<dbReference type="InterPro" id="IPR002298">
    <property type="entry name" value="DNA_polymerase_A"/>
</dbReference>
<keyword evidence="6 16" id="KW-0235">DNA replication</keyword>
<dbReference type="PRINTS" id="PR00868">
    <property type="entry name" value="DNAPOLI"/>
</dbReference>
<dbReference type="GO" id="GO:0003887">
    <property type="term" value="F:DNA-directed DNA polymerase activity"/>
    <property type="evidence" value="ECO:0007669"/>
    <property type="project" value="UniProtKB-UniRule"/>
</dbReference>
<dbReference type="InterPro" id="IPR018320">
    <property type="entry name" value="DNA_polymerase_1"/>
</dbReference>
<dbReference type="GO" id="GO:0006302">
    <property type="term" value="P:double-strand break repair"/>
    <property type="evidence" value="ECO:0007669"/>
    <property type="project" value="TreeGrafter"/>
</dbReference>
<dbReference type="InterPro" id="IPR020046">
    <property type="entry name" value="5-3_exonucl_a-hlix_arch_N"/>
</dbReference>